<keyword evidence="16" id="KW-1185">Reference proteome</keyword>
<dbReference type="STRING" id="1185876.BN8_06057"/>
<dbReference type="PANTHER" id="PTHR13710">
    <property type="entry name" value="DNA HELICASE RECQ FAMILY MEMBER"/>
    <property type="match status" value="1"/>
</dbReference>
<dbReference type="SMART" id="SM00487">
    <property type="entry name" value="DEXDc"/>
    <property type="match status" value="1"/>
</dbReference>
<dbReference type="CDD" id="cd17920">
    <property type="entry name" value="DEXHc_RecQ"/>
    <property type="match status" value="1"/>
</dbReference>
<dbReference type="GO" id="GO:0006281">
    <property type="term" value="P:DNA repair"/>
    <property type="evidence" value="ECO:0007669"/>
    <property type="project" value="TreeGrafter"/>
</dbReference>
<evidence type="ECO:0000256" key="5">
    <source>
        <dbReference type="ARBA" id="ARBA00022806"/>
    </source>
</evidence>
<name>I2GRZ8_9BACT</name>
<dbReference type="GO" id="GO:0003677">
    <property type="term" value="F:DNA binding"/>
    <property type="evidence" value="ECO:0007669"/>
    <property type="project" value="UniProtKB-KW"/>
</dbReference>
<dbReference type="EMBL" id="CAIT01000009">
    <property type="protein sequence ID" value="CCH56676.1"/>
    <property type="molecule type" value="Genomic_DNA"/>
</dbReference>
<dbReference type="GO" id="GO:0005524">
    <property type="term" value="F:ATP binding"/>
    <property type="evidence" value="ECO:0007669"/>
    <property type="project" value="UniProtKB-KW"/>
</dbReference>
<evidence type="ECO:0000313" key="15">
    <source>
        <dbReference type="EMBL" id="CCH56676.1"/>
    </source>
</evidence>
<dbReference type="Pfam" id="PF16124">
    <property type="entry name" value="RecQ_Zn_bind"/>
    <property type="match status" value="1"/>
</dbReference>
<keyword evidence="4" id="KW-0378">Hydrolase</keyword>
<dbReference type="SMART" id="SM00490">
    <property type="entry name" value="HELICc"/>
    <property type="match status" value="1"/>
</dbReference>
<dbReference type="GO" id="GO:0043590">
    <property type="term" value="C:bacterial nucleoid"/>
    <property type="evidence" value="ECO:0007669"/>
    <property type="project" value="TreeGrafter"/>
</dbReference>
<organism evidence="15 16">
    <name type="scientific">Fibrisoma limi BUZ 3</name>
    <dbReference type="NCBI Taxonomy" id="1185876"/>
    <lineage>
        <taxon>Bacteria</taxon>
        <taxon>Pseudomonadati</taxon>
        <taxon>Bacteroidota</taxon>
        <taxon>Cytophagia</taxon>
        <taxon>Cytophagales</taxon>
        <taxon>Spirosomataceae</taxon>
        <taxon>Fibrisoma</taxon>
    </lineage>
</organism>
<dbReference type="FunFam" id="3.40.50.300:FF:001389">
    <property type="entry name" value="ATP-dependent DNA helicase RecQ"/>
    <property type="match status" value="1"/>
</dbReference>
<evidence type="ECO:0000256" key="4">
    <source>
        <dbReference type="ARBA" id="ARBA00022801"/>
    </source>
</evidence>
<dbReference type="Pfam" id="PF00271">
    <property type="entry name" value="Helicase_C"/>
    <property type="match status" value="1"/>
</dbReference>
<feature type="domain" description="Helicase ATP-binding" evidence="13">
    <location>
        <begin position="43"/>
        <end position="211"/>
    </location>
</feature>
<comment type="similarity">
    <text evidence="1">Belongs to the helicase family. RecQ subfamily.</text>
</comment>
<keyword evidence="2" id="KW-0479">Metal-binding</keyword>
<evidence type="ECO:0000256" key="3">
    <source>
        <dbReference type="ARBA" id="ARBA00022741"/>
    </source>
</evidence>
<dbReference type="eggNOG" id="COG0514">
    <property type="taxonomic scope" value="Bacteria"/>
</dbReference>
<dbReference type="PROSITE" id="PS51192">
    <property type="entry name" value="HELICASE_ATP_BIND_1"/>
    <property type="match status" value="1"/>
</dbReference>
<evidence type="ECO:0000256" key="2">
    <source>
        <dbReference type="ARBA" id="ARBA00022723"/>
    </source>
</evidence>
<dbReference type="GO" id="GO:0046872">
    <property type="term" value="F:metal ion binding"/>
    <property type="evidence" value="ECO:0007669"/>
    <property type="project" value="UniProtKB-KW"/>
</dbReference>
<accession>I2GRZ8</accession>
<dbReference type="PROSITE" id="PS51194">
    <property type="entry name" value="HELICASE_CTER"/>
    <property type="match status" value="1"/>
</dbReference>
<keyword evidence="6" id="KW-0067">ATP-binding</keyword>
<feature type="domain" description="Helicase C-terminal" evidence="14">
    <location>
        <begin position="235"/>
        <end position="378"/>
    </location>
</feature>
<dbReference type="Gene3D" id="1.10.10.10">
    <property type="entry name" value="Winged helix-like DNA-binding domain superfamily/Winged helix DNA-binding domain"/>
    <property type="match status" value="1"/>
</dbReference>
<proteinExistence type="inferred from homology"/>
<evidence type="ECO:0000259" key="14">
    <source>
        <dbReference type="PROSITE" id="PS51194"/>
    </source>
</evidence>
<evidence type="ECO:0000256" key="9">
    <source>
        <dbReference type="ARBA" id="ARBA00034617"/>
    </source>
</evidence>
<dbReference type="InterPro" id="IPR036388">
    <property type="entry name" value="WH-like_DNA-bd_sf"/>
</dbReference>
<keyword evidence="5 15" id="KW-0347">Helicase</keyword>
<keyword evidence="8" id="KW-0413">Isomerase</keyword>
<dbReference type="InterPro" id="IPR014001">
    <property type="entry name" value="Helicase_ATP-bd"/>
</dbReference>
<dbReference type="InterPro" id="IPR011545">
    <property type="entry name" value="DEAD/DEAH_box_helicase_dom"/>
</dbReference>
<dbReference type="InterPro" id="IPR004589">
    <property type="entry name" value="DNA_helicase_ATP-dep_RecQ"/>
</dbReference>
<comment type="catalytic activity">
    <reaction evidence="9">
        <text>Couples ATP hydrolysis with the unwinding of duplex DNA by translocating in the 3'-5' direction.</text>
        <dbReference type="EC" id="5.6.2.4"/>
    </reaction>
</comment>
<protein>
    <recommendedName>
        <fullName evidence="11">ATP-dependent DNA helicase RecQ</fullName>
        <ecNumber evidence="10">5.6.2.4</ecNumber>
    </recommendedName>
    <alternativeName>
        <fullName evidence="12">DNA 3'-5' helicase RecQ</fullName>
    </alternativeName>
</protein>
<evidence type="ECO:0000256" key="10">
    <source>
        <dbReference type="ARBA" id="ARBA00034808"/>
    </source>
</evidence>
<keyword evidence="7" id="KW-0238">DNA-binding</keyword>
<evidence type="ECO:0000313" key="16">
    <source>
        <dbReference type="Proteomes" id="UP000009309"/>
    </source>
</evidence>
<dbReference type="CDD" id="cd18794">
    <property type="entry name" value="SF2_C_RecQ"/>
    <property type="match status" value="1"/>
</dbReference>
<evidence type="ECO:0000256" key="11">
    <source>
        <dbReference type="ARBA" id="ARBA00044535"/>
    </source>
</evidence>
<dbReference type="GO" id="GO:0005737">
    <property type="term" value="C:cytoplasm"/>
    <property type="evidence" value="ECO:0007669"/>
    <property type="project" value="TreeGrafter"/>
</dbReference>
<dbReference type="PANTHER" id="PTHR13710:SF105">
    <property type="entry name" value="ATP-DEPENDENT DNA HELICASE Q1"/>
    <property type="match status" value="1"/>
</dbReference>
<dbReference type="GO" id="GO:0043138">
    <property type="term" value="F:3'-5' DNA helicase activity"/>
    <property type="evidence" value="ECO:0007669"/>
    <property type="project" value="UniProtKB-EC"/>
</dbReference>
<dbReference type="SUPFAM" id="SSF52540">
    <property type="entry name" value="P-loop containing nucleoside triphosphate hydrolases"/>
    <property type="match status" value="1"/>
</dbReference>
<dbReference type="GO" id="GO:0009378">
    <property type="term" value="F:four-way junction helicase activity"/>
    <property type="evidence" value="ECO:0007669"/>
    <property type="project" value="TreeGrafter"/>
</dbReference>
<dbReference type="InterPro" id="IPR001650">
    <property type="entry name" value="Helicase_C-like"/>
</dbReference>
<evidence type="ECO:0000256" key="8">
    <source>
        <dbReference type="ARBA" id="ARBA00023235"/>
    </source>
</evidence>
<dbReference type="GO" id="GO:0006310">
    <property type="term" value="P:DNA recombination"/>
    <property type="evidence" value="ECO:0007669"/>
    <property type="project" value="InterPro"/>
</dbReference>
<gene>
    <name evidence="15" type="ORF">BN8_06057</name>
</gene>
<evidence type="ECO:0000256" key="12">
    <source>
        <dbReference type="ARBA" id="ARBA00044550"/>
    </source>
</evidence>
<dbReference type="InterPro" id="IPR027417">
    <property type="entry name" value="P-loop_NTPase"/>
</dbReference>
<evidence type="ECO:0000256" key="6">
    <source>
        <dbReference type="ARBA" id="ARBA00022840"/>
    </source>
</evidence>
<sequence length="655" mass="74506">MYNDNWSELSDLGCIFAVSMTVRQILQQFWGYSSFRPMQEDVVDAVLARQDTLVLMPTGGGKSICFQVPALAMKGICIVVTPLIALMKDQVEQLRRRGIPAAAIYSGMHYREIDAILDNCIYGNTKFLYVSPERLRTELVIERVKQMMVCLLAVDEAHCISAWGYDFRPPYLQIAEFRELIPETPIVALTASATPEVQTDIVDKLALREPTVFRQTFARPNLSYSVIQEENKENRLLRVLTNVPGCAVVYVRSRRQTQQVASWLTRHGISADFYHAGLTTQQRGDKQDAWIHDRMRVMVATNAFGMGIDKPDVRVVVHLDVPDTLEAYYQEAGRAGRDGQKAYAVLLYNQGDLSGLQYKTEQLYPPVDLLRRVYQALANYTAVPVGGGEFNSYDFDLQTFTTNFKLPAQETHYALKQLQLEGFIELSETYFHPSRLSMTLDNRELYEFQVMNPRFDPFLKLVLRMYGGELFTDFVTISESALARAFLVDQKEIVTLLEQLHQRNVVVYEKQKDKPQLVFLTPRFDAPQLPVNVPELNERKQRALRKVQAATTYVEHPTQCRTRLLQAYFGEKPADPCGICDNCLKQKKKAGSVLGEVREQVRQYVALANGPGVSPRQLSYHFAQTDADTLAETIRLMLAEEEIKYNKAGNLTLNA</sequence>
<keyword evidence="3" id="KW-0547">Nucleotide-binding</keyword>
<evidence type="ECO:0000256" key="1">
    <source>
        <dbReference type="ARBA" id="ARBA00005446"/>
    </source>
</evidence>
<dbReference type="InterPro" id="IPR032284">
    <property type="entry name" value="RecQ_Zn-bd"/>
</dbReference>
<dbReference type="AlphaFoldDB" id="I2GRZ8"/>
<dbReference type="NCBIfam" id="TIGR00614">
    <property type="entry name" value="recQ_fam"/>
    <property type="match status" value="1"/>
</dbReference>
<dbReference type="Gene3D" id="3.40.50.300">
    <property type="entry name" value="P-loop containing nucleotide triphosphate hydrolases"/>
    <property type="match status" value="2"/>
</dbReference>
<dbReference type="GO" id="GO:0016787">
    <property type="term" value="F:hydrolase activity"/>
    <property type="evidence" value="ECO:0007669"/>
    <property type="project" value="UniProtKB-KW"/>
</dbReference>
<evidence type="ECO:0000256" key="7">
    <source>
        <dbReference type="ARBA" id="ARBA00023125"/>
    </source>
</evidence>
<dbReference type="GO" id="GO:0030894">
    <property type="term" value="C:replisome"/>
    <property type="evidence" value="ECO:0007669"/>
    <property type="project" value="TreeGrafter"/>
</dbReference>
<dbReference type="Proteomes" id="UP000009309">
    <property type="component" value="Unassembled WGS sequence"/>
</dbReference>
<reference evidence="15 16" key="1">
    <citation type="journal article" date="2012" name="J. Bacteriol.">
        <title>Genome Sequence of the Filamentous Bacterium Fibrisoma limi BUZ 3T.</title>
        <authorList>
            <person name="Filippini M."/>
            <person name="Qi W."/>
            <person name="Jaenicke S."/>
            <person name="Goesmann A."/>
            <person name="Smits T.H."/>
            <person name="Bagheri H.C."/>
        </authorList>
    </citation>
    <scope>NUCLEOTIDE SEQUENCE [LARGE SCALE GENOMIC DNA]</scope>
    <source>
        <strain evidence="16">BUZ 3T</strain>
    </source>
</reference>
<comment type="caution">
    <text evidence="15">The sequence shown here is derived from an EMBL/GenBank/DDBJ whole genome shotgun (WGS) entry which is preliminary data.</text>
</comment>
<evidence type="ECO:0000259" key="13">
    <source>
        <dbReference type="PROSITE" id="PS51192"/>
    </source>
</evidence>
<dbReference type="EC" id="5.6.2.4" evidence="10"/>
<dbReference type="Pfam" id="PF00270">
    <property type="entry name" value="DEAD"/>
    <property type="match status" value="1"/>
</dbReference>